<dbReference type="InterPro" id="IPR013022">
    <property type="entry name" value="Xyl_isomerase-like_TIM-brl"/>
</dbReference>
<dbReference type="InterPro" id="IPR050312">
    <property type="entry name" value="IolE/XylAMocC-like"/>
</dbReference>
<accession>A0ABP8BJY4</accession>
<protein>
    <recommendedName>
        <fullName evidence="1">Xylose isomerase-like TIM barrel domain-containing protein</fullName>
    </recommendedName>
</protein>
<evidence type="ECO:0000313" key="2">
    <source>
        <dbReference type="EMBL" id="GAA4208614.1"/>
    </source>
</evidence>
<name>A0ABP8BJY4_9ACTN</name>
<dbReference type="Gene3D" id="3.20.20.150">
    <property type="entry name" value="Divalent-metal-dependent TIM barrel enzymes"/>
    <property type="match status" value="1"/>
</dbReference>
<keyword evidence="3" id="KW-1185">Reference proteome</keyword>
<dbReference type="Proteomes" id="UP001501251">
    <property type="component" value="Unassembled WGS sequence"/>
</dbReference>
<dbReference type="PANTHER" id="PTHR12110">
    <property type="entry name" value="HYDROXYPYRUVATE ISOMERASE"/>
    <property type="match status" value="1"/>
</dbReference>
<dbReference type="SUPFAM" id="SSF51658">
    <property type="entry name" value="Xylose isomerase-like"/>
    <property type="match status" value="1"/>
</dbReference>
<reference evidence="3" key="1">
    <citation type="journal article" date="2019" name="Int. J. Syst. Evol. Microbiol.">
        <title>The Global Catalogue of Microorganisms (GCM) 10K type strain sequencing project: providing services to taxonomists for standard genome sequencing and annotation.</title>
        <authorList>
            <consortium name="The Broad Institute Genomics Platform"/>
            <consortium name="The Broad Institute Genome Sequencing Center for Infectious Disease"/>
            <person name="Wu L."/>
            <person name="Ma J."/>
        </authorList>
    </citation>
    <scope>NUCLEOTIDE SEQUENCE [LARGE SCALE GENOMIC DNA]</scope>
    <source>
        <strain evidence="3">JCM 17388</strain>
    </source>
</reference>
<proteinExistence type="predicted"/>
<dbReference type="PANTHER" id="PTHR12110:SF21">
    <property type="entry name" value="XYLOSE ISOMERASE-LIKE TIM BARREL DOMAIN-CONTAINING PROTEIN"/>
    <property type="match status" value="1"/>
</dbReference>
<feature type="domain" description="Xylose isomerase-like TIM barrel" evidence="1">
    <location>
        <begin position="15"/>
        <end position="259"/>
    </location>
</feature>
<organism evidence="2 3">
    <name type="scientific">Streptosporangium oxazolinicum</name>
    <dbReference type="NCBI Taxonomy" id="909287"/>
    <lineage>
        <taxon>Bacteria</taxon>
        <taxon>Bacillati</taxon>
        <taxon>Actinomycetota</taxon>
        <taxon>Actinomycetes</taxon>
        <taxon>Streptosporangiales</taxon>
        <taxon>Streptosporangiaceae</taxon>
        <taxon>Streptosporangium</taxon>
    </lineage>
</organism>
<dbReference type="InterPro" id="IPR036237">
    <property type="entry name" value="Xyl_isomerase-like_sf"/>
</dbReference>
<evidence type="ECO:0000313" key="3">
    <source>
        <dbReference type="Proteomes" id="UP001501251"/>
    </source>
</evidence>
<comment type="caution">
    <text evidence="2">The sequence shown here is derived from an EMBL/GenBank/DDBJ whole genome shotgun (WGS) entry which is preliminary data.</text>
</comment>
<dbReference type="EMBL" id="BAABAQ010000019">
    <property type="protein sequence ID" value="GAA4208614.1"/>
    <property type="molecule type" value="Genomic_DNA"/>
</dbReference>
<evidence type="ECO:0000259" key="1">
    <source>
        <dbReference type="Pfam" id="PF01261"/>
    </source>
</evidence>
<dbReference type="Pfam" id="PF01261">
    <property type="entry name" value="AP_endonuc_2"/>
    <property type="match status" value="1"/>
</dbReference>
<dbReference type="RefSeq" id="WP_344922972.1">
    <property type="nucleotide sequence ID" value="NZ_BAABAQ010000019.1"/>
</dbReference>
<gene>
    <name evidence="2" type="ORF">GCM10022252_73970</name>
</gene>
<sequence length="279" mass="29789">MATVSIGGSLPEKIDAIGAAGFDSLELLDDDLRKSGMTPEECARRCADLGLTIDLYQPFRRAEGVSGDEFREVLARFRGELEVMRRLGADSILVVSNTDADADGSRDLSASQLAALGDTAAEHGMTVMFEALAWGTHISRVADAWETIRYADHPNVALVVDTFHLNAAGEDASVLAGLPRDSVGFLQVADAPWLSMDVILWSRGYRCFPGEGEFDVLTPVASAVASGYRGPLSLEIFNPGYRERPASEVAKLGADSLRQLVGELAKRAAGPLVPGSGHR</sequence>